<organism evidence="1 2">
    <name type="scientific">Cymbomonas tetramitiformis</name>
    <dbReference type="NCBI Taxonomy" id="36881"/>
    <lineage>
        <taxon>Eukaryota</taxon>
        <taxon>Viridiplantae</taxon>
        <taxon>Chlorophyta</taxon>
        <taxon>Pyramimonadophyceae</taxon>
        <taxon>Pyramimonadales</taxon>
        <taxon>Pyramimonadaceae</taxon>
        <taxon>Cymbomonas</taxon>
    </lineage>
</organism>
<proteinExistence type="predicted"/>
<sequence length="270" mass="31311">MRHMLHQHDTKKRHARSHYSGITRPLQKVYYPKYNFKRAIRLDKAKTENSATRATGRTRASEDRIKIGRKGGTLVDNEVARVIKSYRRACLDDRGSYEKDQLPSLYKFSLKHFRLKNDLSQRILKHIDVMGWTAIDSHVHVEDADSQTRTAADFICVQKANPRSFAVMELKCGFEGYVSLYSGNMQHELKHVPNSPRNQHHLQVALTREMYIRTYDDPKKVYAFVIWANDTAVHHEEVAEWALANASATLNRLGKGGPRREKAKVNRRDR</sequence>
<evidence type="ECO:0000313" key="1">
    <source>
        <dbReference type="EMBL" id="KAK3234671.1"/>
    </source>
</evidence>
<gene>
    <name evidence="1" type="ORF">CYMTET_55221</name>
</gene>
<dbReference type="Proteomes" id="UP001190700">
    <property type="component" value="Unassembled WGS sequence"/>
</dbReference>
<accession>A0AAE0BDN2</accession>
<keyword evidence="2" id="KW-1185">Reference proteome</keyword>
<evidence type="ECO:0000313" key="2">
    <source>
        <dbReference type="Proteomes" id="UP001190700"/>
    </source>
</evidence>
<reference evidence="1 2" key="1">
    <citation type="journal article" date="2015" name="Genome Biol. Evol.">
        <title>Comparative Genomics of a Bacterivorous Green Alga Reveals Evolutionary Causalities and Consequences of Phago-Mixotrophic Mode of Nutrition.</title>
        <authorList>
            <person name="Burns J.A."/>
            <person name="Paasch A."/>
            <person name="Narechania A."/>
            <person name="Kim E."/>
        </authorList>
    </citation>
    <scope>NUCLEOTIDE SEQUENCE [LARGE SCALE GENOMIC DNA]</scope>
    <source>
        <strain evidence="1 2">PLY_AMNH</strain>
    </source>
</reference>
<comment type="caution">
    <text evidence="1">The sequence shown here is derived from an EMBL/GenBank/DDBJ whole genome shotgun (WGS) entry which is preliminary data.</text>
</comment>
<name>A0AAE0BDN2_9CHLO</name>
<dbReference type="EMBL" id="LGRX02035483">
    <property type="protein sequence ID" value="KAK3234671.1"/>
    <property type="molecule type" value="Genomic_DNA"/>
</dbReference>
<protein>
    <submittedName>
        <fullName evidence="1">Uncharacterized protein</fullName>
    </submittedName>
</protein>
<dbReference type="AlphaFoldDB" id="A0AAE0BDN2"/>